<comment type="caution">
    <text evidence="3">The sequence shown here is derived from an EMBL/GenBank/DDBJ whole genome shotgun (WGS) entry which is preliminary data.</text>
</comment>
<dbReference type="GO" id="GO:0008237">
    <property type="term" value="F:metallopeptidase activity"/>
    <property type="evidence" value="ECO:0007669"/>
    <property type="project" value="UniProtKB-KW"/>
</dbReference>
<dbReference type="STRING" id="448386.A0A2V3IL17"/>
<name>A0A2V3IL17_9FLOR</name>
<keyword evidence="3" id="KW-0645">Protease</keyword>
<feature type="compositionally biased region" description="Basic residues" evidence="1">
    <location>
        <begin position="281"/>
        <end position="294"/>
    </location>
</feature>
<dbReference type="EMBL" id="NBIV01000192">
    <property type="protein sequence ID" value="PXF41830.1"/>
    <property type="molecule type" value="Genomic_DNA"/>
</dbReference>
<dbReference type="InterPro" id="IPR013536">
    <property type="entry name" value="WLM_dom"/>
</dbReference>
<evidence type="ECO:0000313" key="4">
    <source>
        <dbReference type="Proteomes" id="UP000247409"/>
    </source>
</evidence>
<protein>
    <submittedName>
        <fullName evidence="3">Ubiquitin and WLM domain-containing metalloprotease</fullName>
    </submittedName>
</protein>
<proteinExistence type="predicted"/>
<feature type="domain" description="WLM" evidence="2">
    <location>
        <begin position="99"/>
        <end position="273"/>
    </location>
</feature>
<sequence>MKVTVSHRGRKHVIDGLQPDTTLQLVREQTATLLDQPPENVRLLHKATHIRDWQHTLSSLQQPLLFMALVSDASKSIKAPAFTLPSAKPSRTIPSASSSSSRIHKQYVSHVQVFEQLPNSKTAYDMLQQLANDSGFAYCVHQKNWHVGTLKEMLPDGRVGVDPVCVLGYNRGKGHEIALRLRTDDMQGFRDMKKIREVFAHELAHCERSEHDEQFKEIMRWVERNANARSWNVGGHRLNASHYPSYEGTSGGNSSSAETAQRLGGHAGSSRLLQEYEQRKRQQQARHNKNKDNK</sequence>
<accession>A0A2V3IL17</accession>
<reference evidence="3 4" key="1">
    <citation type="journal article" date="2018" name="Mol. Biol. Evol.">
        <title>Analysis of the draft genome of the red seaweed Gracilariopsis chorda provides insights into genome size evolution in Rhodophyta.</title>
        <authorList>
            <person name="Lee J."/>
            <person name="Yang E.C."/>
            <person name="Graf L."/>
            <person name="Yang J.H."/>
            <person name="Qiu H."/>
            <person name="Zel Zion U."/>
            <person name="Chan C.X."/>
            <person name="Stephens T.G."/>
            <person name="Weber A.P.M."/>
            <person name="Boo G.H."/>
            <person name="Boo S.M."/>
            <person name="Kim K.M."/>
            <person name="Shin Y."/>
            <person name="Jung M."/>
            <person name="Lee S.J."/>
            <person name="Yim H.S."/>
            <person name="Lee J.H."/>
            <person name="Bhattacharya D."/>
            <person name="Yoon H.S."/>
        </authorList>
    </citation>
    <scope>NUCLEOTIDE SEQUENCE [LARGE SCALE GENOMIC DNA]</scope>
    <source>
        <strain evidence="3 4">SKKU-2015</strain>
        <tissue evidence="3">Whole body</tissue>
    </source>
</reference>
<organism evidence="3 4">
    <name type="scientific">Gracilariopsis chorda</name>
    <dbReference type="NCBI Taxonomy" id="448386"/>
    <lineage>
        <taxon>Eukaryota</taxon>
        <taxon>Rhodophyta</taxon>
        <taxon>Florideophyceae</taxon>
        <taxon>Rhodymeniophycidae</taxon>
        <taxon>Gracilariales</taxon>
        <taxon>Gracilariaceae</taxon>
        <taxon>Gracilariopsis</taxon>
    </lineage>
</organism>
<evidence type="ECO:0000259" key="2">
    <source>
        <dbReference type="PROSITE" id="PS51397"/>
    </source>
</evidence>
<dbReference type="Pfam" id="PF08325">
    <property type="entry name" value="WLM"/>
    <property type="match status" value="1"/>
</dbReference>
<keyword evidence="4" id="KW-1185">Reference proteome</keyword>
<dbReference type="PROSITE" id="PS51397">
    <property type="entry name" value="WLM"/>
    <property type="match status" value="1"/>
</dbReference>
<dbReference type="PANTHER" id="PTHR47796:SF1">
    <property type="entry name" value="OS08G0500800 PROTEIN"/>
    <property type="match status" value="1"/>
</dbReference>
<dbReference type="PANTHER" id="PTHR47796">
    <property type="entry name" value="ZINC METALLOPROTEINASE-LIKE PROTEIN"/>
    <property type="match status" value="1"/>
</dbReference>
<dbReference type="InterPro" id="IPR029071">
    <property type="entry name" value="Ubiquitin-like_domsf"/>
</dbReference>
<gene>
    <name evidence="3" type="ORF">BWQ96_08449</name>
</gene>
<dbReference type="Gene3D" id="3.10.20.90">
    <property type="entry name" value="Phosphatidylinositol 3-kinase Catalytic Subunit, Chain A, domain 1"/>
    <property type="match status" value="1"/>
</dbReference>
<evidence type="ECO:0000313" key="3">
    <source>
        <dbReference type="EMBL" id="PXF41830.1"/>
    </source>
</evidence>
<evidence type="ECO:0000256" key="1">
    <source>
        <dbReference type="SAM" id="MobiDB-lite"/>
    </source>
</evidence>
<dbReference type="SUPFAM" id="SSF54236">
    <property type="entry name" value="Ubiquitin-like"/>
    <property type="match status" value="1"/>
</dbReference>
<dbReference type="AlphaFoldDB" id="A0A2V3IL17"/>
<feature type="region of interest" description="Disordered" evidence="1">
    <location>
        <begin position="244"/>
        <end position="294"/>
    </location>
</feature>
<dbReference type="GO" id="GO:0006508">
    <property type="term" value="P:proteolysis"/>
    <property type="evidence" value="ECO:0007669"/>
    <property type="project" value="UniProtKB-KW"/>
</dbReference>
<keyword evidence="3" id="KW-0378">Hydrolase</keyword>
<dbReference type="Proteomes" id="UP000247409">
    <property type="component" value="Unassembled WGS sequence"/>
</dbReference>
<dbReference type="OrthoDB" id="49605at2759"/>
<keyword evidence="3" id="KW-0482">Metalloprotease</keyword>